<keyword evidence="2" id="KW-1185">Reference proteome</keyword>
<dbReference type="EMBL" id="BTSX01000004">
    <property type="protein sequence ID" value="GMS96392.1"/>
    <property type="molecule type" value="Genomic_DNA"/>
</dbReference>
<comment type="caution">
    <text evidence="1">The sequence shown here is derived from an EMBL/GenBank/DDBJ whole genome shotgun (WGS) entry which is preliminary data.</text>
</comment>
<organism evidence="1 2">
    <name type="scientific">Pristionchus entomophagus</name>
    <dbReference type="NCBI Taxonomy" id="358040"/>
    <lineage>
        <taxon>Eukaryota</taxon>
        <taxon>Metazoa</taxon>
        <taxon>Ecdysozoa</taxon>
        <taxon>Nematoda</taxon>
        <taxon>Chromadorea</taxon>
        <taxon>Rhabditida</taxon>
        <taxon>Rhabditina</taxon>
        <taxon>Diplogasteromorpha</taxon>
        <taxon>Diplogasteroidea</taxon>
        <taxon>Neodiplogasteridae</taxon>
        <taxon>Pristionchus</taxon>
    </lineage>
</organism>
<evidence type="ECO:0000313" key="1">
    <source>
        <dbReference type="EMBL" id="GMS96392.1"/>
    </source>
</evidence>
<accession>A0AAV5TQC1</accession>
<gene>
    <name evidence="1" type="ORF">PENTCL1PPCAC_18567</name>
</gene>
<reference evidence="1" key="1">
    <citation type="submission" date="2023-10" db="EMBL/GenBank/DDBJ databases">
        <title>Genome assembly of Pristionchus species.</title>
        <authorList>
            <person name="Yoshida K."/>
            <person name="Sommer R.J."/>
        </authorList>
    </citation>
    <scope>NUCLEOTIDE SEQUENCE</scope>
    <source>
        <strain evidence="1">RS0144</strain>
    </source>
</reference>
<feature type="non-terminal residue" evidence="1">
    <location>
        <position position="1"/>
    </location>
</feature>
<dbReference type="Proteomes" id="UP001432027">
    <property type="component" value="Unassembled WGS sequence"/>
</dbReference>
<dbReference type="AlphaFoldDB" id="A0AAV5TQC1"/>
<sequence length="172" mass="19856">LRCLLHLVLGDLQSPYRPPSTTTILPINTIYRMSPLPVDNFGYSMNEARLVIELMTGISDTMERIGEMRARCRGVDYDRVKEIDADPERAQDAIRRWSTNIISSHLKDQVEQMAAFCKENKIDMYKPEYKKTDSFMNMMMFTKKPPLFQSESVPCAIASFKSEYHRSLVGFS</sequence>
<evidence type="ECO:0000313" key="2">
    <source>
        <dbReference type="Proteomes" id="UP001432027"/>
    </source>
</evidence>
<proteinExistence type="predicted"/>
<name>A0AAV5TQC1_9BILA</name>
<protein>
    <submittedName>
        <fullName evidence="1">Uncharacterized protein</fullName>
    </submittedName>
</protein>